<dbReference type="PANTHER" id="PTHR43048">
    <property type="entry name" value="METHYLMALONYL-COA EPIMERASE"/>
    <property type="match status" value="1"/>
</dbReference>
<evidence type="ECO:0000313" key="3">
    <source>
        <dbReference type="EMBL" id="RDE07810.1"/>
    </source>
</evidence>
<dbReference type="InterPro" id="IPR029068">
    <property type="entry name" value="Glyas_Bleomycin-R_OHBP_Dase"/>
</dbReference>
<dbReference type="CDD" id="cd08343">
    <property type="entry name" value="ED_TypeI_classII_C"/>
    <property type="match status" value="1"/>
</dbReference>
<dbReference type="InterPro" id="IPR037523">
    <property type="entry name" value="VOC_core"/>
</dbReference>
<feature type="domain" description="VOC" evidence="2">
    <location>
        <begin position="134"/>
        <end position="247"/>
    </location>
</feature>
<evidence type="ECO:0000313" key="4">
    <source>
        <dbReference type="Proteomes" id="UP000253759"/>
    </source>
</evidence>
<dbReference type="GO" id="GO:0004493">
    <property type="term" value="F:methylmalonyl-CoA epimerase activity"/>
    <property type="evidence" value="ECO:0007669"/>
    <property type="project" value="TreeGrafter"/>
</dbReference>
<accession>A0A369W376</accession>
<dbReference type="GO" id="GO:0046491">
    <property type="term" value="P:L-methylmalonyl-CoA metabolic process"/>
    <property type="evidence" value="ECO:0007669"/>
    <property type="project" value="TreeGrafter"/>
</dbReference>
<reference evidence="4" key="1">
    <citation type="submission" date="2018-07" db="EMBL/GenBank/DDBJ databases">
        <authorList>
            <person name="Liu B.-T."/>
            <person name="Du Z."/>
        </authorList>
    </citation>
    <scope>NUCLEOTIDE SEQUENCE [LARGE SCALE GENOMIC DNA]</scope>
    <source>
        <strain evidence="4">XYN52</strain>
    </source>
</reference>
<protein>
    <submittedName>
        <fullName evidence="3">Glyoxalase</fullName>
    </submittedName>
</protein>
<dbReference type="PANTHER" id="PTHR43048:SF3">
    <property type="entry name" value="METHYLMALONYL-COA EPIMERASE, MITOCHONDRIAL"/>
    <property type="match status" value="1"/>
</dbReference>
<dbReference type="EMBL" id="QQNH01000033">
    <property type="protein sequence ID" value="RDE07810.1"/>
    <property type="molecule type" value="Genomic_DNA"/>
</dbReference>
<dbReference type="OrthoDB" id="9803142at2"/>
<sequence length="299" mass="33647">MERIVRVVHAVIETPDVVPEVEHYSEMLGLNVTIKDGDTTFLSTGLDHHNVVIRRGSAIRCATLGFQVSGPEDLDAFARRLSAAGVASQRKSDAQPGISDLLSFQDDCGTTIELFSSSGFSTAGFGRAGVVPNKLGHLAFHTPDIQRTVSFYRDMLGFREADWMADFFAFMRCGPDHHTVNFIQAEKPNMHHIAFELRDASHLNQACDIVVRQGKEVVWGPVRHGIGHNIAMYYRGPNGQMVELFCELDRMQDESLGFYEPRPWHEDFPQRPKVWHDIDRAAYHWGRNVPPGFATKPED</sequence>
<evidence type="ECO:0000256" key="1">
    <source>
        <dbReference type="ARBA" id="ARBA00022723"/>
    </source>
</evidence>
<dbReference type="InterPro" id="IPR004360">
    <property type="entry name" value="Glyas_Fos-R_dOase_dom"/>
</dbReference>
<dbReference type="Proteomes" id="UP000253759">
    <property type="component" value="Unassembled WGS sequence"/>
</dbReference>
<keyword evidence="1" id="KW-0479">Metal-binding</keyword>
<dbReference type="Pfam" id="PF00903">
    <property type="entry name" value="Glyoxalase"/>
    <property type="match status" value="1"/>
</dbReference>
<name>A0A369W376_9HYPH</name>
<comment type="caution">
    <text evidence="3">The sequence shown here is derived from an EMBL/GenBank/DDBJ whole genome shotgun (WGS) entry which is preliminary data.</text>
</comment>
<dbReference type="AlphaFoldDB" id="A0A369W376"/>
<dbReference type="RefSeq" id="WP_114646946.1">
    <property type="nucleotide sequence ID" value="NZ_QQNH01000033.1"/>
</dbReference>
<dbReference type="Gene3D" id="3.10.180.10">
    <property type="entry name" value="2,3-Dihydroxybiphenyl 1,2-Dioxygenase, domain 1"/>
    <property type="match status" value="2"/>
</dbReference>
<evidence type="ECO:0000259" key="2">
    <source>
        <dbReference type="PROSITE" id="PS51819"/>
    </source>
</evidence>
<feature type="domain" description="VOC" evidence="2">
    <location>
        <begin position="6"/>
        <end position="117"/>
    </location>
</feature>
<organism evidence="3 4">
    <name type="scientific">Pelagibacterium lacus</name>
    <dbReference type="NCBI Taxonomy" id="2282655"/>
    <lineage>
        <taxon>Bacteria</taxon>
        <taxon>Pseudomonadati</taxon>
        <taxon>Pseudomonadota</taxon>
        <taxon>Alphaproteobacteria</taxon>
        <taxon>Hyphomicrobiales</taxon>
        <taxon>Devosiaceae</taxon>
        <taxon>Pelagibacterium</taxon>
    </lineage>
</organism>
<keyword evidence="4" id="KW-1185">Reference proteome</keyword>
<dbReference type="GO" id="GO:0046872">
    <property type="term" value="F:metal ion binding"/>
    <property type="evidence" value="ECO:0007669"/>
    <property type="project" value="UniProtKB-KW"/>
</dbReference>
<dbReference type="InterPro" id="IPR051785">
    <property type="entry name" value="MMCE/EMCE_epimerase"/>
</dbReference>
<dbReference type="SUPFAM" id="SSF54593">
    <property type="entry name" value="Glyoxalase/Bleomycin resistance protein/Dihydroxybiphenyl dioxygenase"/>
    <property type="match status" value="1"/>
</dbReference>
<dbReference type="PROSITE" id="PS51819">
    <property type="entry name" value="VOC"/>
    <property type="match status" value="2"/>
</dbReference>
<proteinExistence type="predicted"/>
<gene>
    <name evidence="3" type="ORF">DVH29_14710</name>
</gene>